<feature type="compositionally biased region" description="Low complexity" evidence="1">
    <location>
        <begin position="2896"/>
        <end position="2905"/>
    </location>
</feature>
<feature type="compositionally biased region" description="Low complexity" evidence="1">
    <location>
        <begin position="1125"/>
        <end position="1134"/>
    </location>
</feature>
<feature type="region of interest" description="Disordered" evidence="1">
    <location>
        <begin position="1805"/>
        <end position="1839"/>
    </location>
</feature>
<comment type="caution">
    <text evidence="3">The sequence shown here is derived from an EMBL/GenBank/DDBJ whole genome shotgun (WGS) entry which is preliminary data.</text>
</comment>
<feature type="region of interest" description="Disordered" evidence="1">
    <location>
        <begin position="1569"/>
        <end position="1640"/>
    </location>
</feature>
<feature type="compositionally biased region" description="Pro residues" evidence="1">
    <location>
        <begin position="2921"/>
        <end position="2934"/>
    </location>
</feature>
<feature type="compositionally biased region" description="Low complexity" evidence="1">
    <location>
        <begin position="1371"/>
        <end position="1387"/>
    </location>
</feature>
<feature type="region of interest" description="Disordered" evidence="1">
    <location>
        <begin position="1401"/>
        <end position="1463"/>
    </location>
</feature>
<dbReference type="CDD" id="cd15466">
    <property type="entry name" value="CLU-central"/>
    <property type="match status" value="1"/>
</dbReference>
<dbReference type="Pfam" id="PF12807">
    <property type="entry name" value="eIF3_p135"/>
    <property type="match status" value="1"/>
</dbReference>
<sequence length="2957" mass="305496">MAPRAAKGKSHKQKGEKRKKEEKTLPVVLDVVVNTPTGKQIIVKGISTDKILDVRRLLAEHVETCHITRYGLSHEIRGADLRESLEITALKPCVLTMVEDEYKDEESVIVHVRRLLDLIACTTSFGPSAKERERERESQESSASGAGSGQQAAVAGSVPASASAVPPADRDALKQDPSSPKADGAPENADRLSENGVSGAKSRDEMENGTTQSANAPSASPTNPPLAAVEARSANGESVNTSNVDNGDERLETAEQGEASRPMEEEEEEEQAGSGAVRENTSKDGGSGNGCGGGRGGEKEASAAVKDNDSSMVKGSGGTSLSSPDGSKSKNAKTEAAAAMAAAAAATEKGDMTGMCPPSMLGQFYEFFSMSHLTPPILSIRHSKKPPPAEKCSESDIMYLDVKLCNGKKVAVACCIKGFYALRSEKGKQMATPIEHTLVALLRKVSRSFAKAYDDLLAAFIERNKFANIPAGFRSNTWVVPPPAAAQPAAFPPLPVEDELWGGDGGGQGKEKDRQKEVRPWMREFRILARMACKTQEERLIRDRKAFLLHSLFVDMAIRRGVSAINEAAARLDSQEKSPAVPSDMESATAVSDGASSAAAPQLLSTVEADNFLIEVERDAIHAHGPRPYAVSVVPLEKNEGKLTRAELAEHNLLKGLTADESTAVHDTATLATVTVRQRGLCARVRAVDDERPENGQRDSALASGSDPAATSNGAEPTSPHSSPSHSERVEEVIIDAQPDGGANALNVNSLRLLLHKAASQSGNVSSGSALMPSCGSSSNLATFTATTAARSDICQFAEEAGLVMRDIFAENREWLLKEGEEENDPFMRWELGACWLQHLQNPPSPATKKGEEGGANSDGGESSDDGKGGGGGGGGGGGSRVTQQQQTTAAARNEGEKAPANGTTAVITDKAQEGDTAHGGGEEVEKSKEKEEREEAEEARDAQDENEIDESQLRDRLQLDAAAFERLKESGTGLHKKTIEELMEGAREYYEKTALPKLVADFGSLELSPVDGRTLTDFMHTRGLRMRSLGRLAELAENLSHVKSLCIHEMVVRACKHIVRVAVARCAGSPILMAHVVAAALNVLFGKPPAAADSTGDISSAAGLASATTTAPAAAANGNHGEDSTSTSSCQEESTADEHPSITVWKWIEGFIKRRYHFDLPAGTRDELRKLAMLRGVCNKVGIEIAPRNYDMDSPNPFTPLDIISLFPVYKHVACTSADGRTLLESSKTALDKGKLDDAIAYGTKALARLVAVCGPRHRMTAGAYSLLAVVLYHTGDFNQSKGKGGSGGGAGAGAALEGSGSSRPSSGSPVANGSGGNRADRDGAGTAATIRAENSLAATDSGSDAEDESASPTSRSRVNGSQQTESRGSTQSTTASASEHTSTPANGFHVQIGSTVLVKSSSQDQAVEDERGSSGGDFLAVDDDQGGEWQEAMPRAKSSGSWFSRRPRQGRSSGNGGSVHLGRVNVIQFGGKGNTTGRGGMPAVQRDKSTHVNGNGTASGQQMAASPSGALPSPTSVNGPVATTAAAMPTPVPGGAAERSMPRRWGVGGLVASAAAAAGQSGIMPLTSPSSVQKAPASAKDSSSEAILSSPSGNNPPNTATNQMITAAPPARNEAVPVDHGISPSGSAGSDTKPVPALSSASAATSGAVVAPLAPAALMPHPIPPASKRATLSPGMSYKDVTLAQPGTIATTAPSSLLKAPQTPAASPAPGSISASLAVAAVAAVTPPMSLPAAVAASASQPSVTPAVSVSTAGAAITVPMQAPAATAFDAVAERPATVDTIRDSKYDSSCVPVADTSSAERKADAKVVPVSNDTSKAKNSVTVQPPPDHGAGSTVGEVAPRKFTVSDDDRAAAAAERVAGVHNEKEVLERSSSRDIIVDVDQQESISSIENVIKEQTVAGGATDVQATDVSVSSVSEPAALSAVPGETGPDIGPTVPESPLVQDRTASSKSGESAIDVAEASESRESRAITVDIGAECKAAISQVAAASSAEEKSDAPSVQQQSEVSSNELPSPNGGESVPTPPQEDSQPAADLSTDESKSPSDSSHGAGTARSVPEEQQASSEAAPDAPARGRSVLAYPTVDGPGKIALTPMKDGSVLQPSAPLSRSPSSSPSPTAIALTPMRPGARYPLAISPPLTGPPPPPPVPFAPPVPMMYVPQPILISPSGHPIQMGGGPQMVQHIALHHMVRPAPPMHTFGSLPLPPMLRPPHMSHPIYGSFSPPVGVQPLAATATQPVLMNPNAAEFIPGRPWQPSHVPVTRTVSVAPPVVVSPSGTANEPTTASEATTVTLVASSAVAPEDNPAATSSPEASEDTATSASPSISSTNTVSAGTEEIKSGTEEVADPTAGNVPEERSHGTSAIDNVPTGSSNGMSAIEAEEEAQEHRGSKEVDPVNGDGDVLSDPEKVSLLDTPSGEIASIENFALTGGKEHGEQEIGKTKEVGDGEGVGEMKSQGVDKPAAAAEETIVTERETAVPSEDGIECTSLTWSSDVSPPVEEACEVDEAVKVEDCGEVSNISMTSVANGVVNSEGLSDGKVVQPQEVALGTDQLKSTSVSNGHQIVSSPGRGLSWADVSDDEADHAHHRVPHLASKPFTRRSSQDVRVSRQYSDRSERRPGALDVSRGELSSPRVSSRRRPLTPSHQDGIPSSPSSGLPTTETSRMELFVKRDYRHESAAAAVSPAGGDVERRKSNTQEAASVGRSSSEPASPGPGSASKSATPATGTSSRNRGGGRKAVDSGDAPAARNVEKTRDIRAANGSISATGGEVQGVSARLRDGEQEQPSSRDDDGFTLVTKRRGRDRRGGSGTPGGRGGGGNNGGNGREREREKDCEGAGRGENSAHGKHTRDRESEGAAGKGGPGAPSPKHMRRSQSYHGGRPSGRGGRQGSGGGAYISKSSSQKPSSTAVGAVDSTIVNSPSSTPPSQVPSMPSPCPHHDSAREQMPPPPTPSQAVQVR</sequence>
<evidence type="ECO:0000256" key="1">
    <source>
        <dbReference type="SAM" id="MobiDB-lite"/>
    </source>
</evidence>
<feature type="compositionally biased region" description="Polar residues" evidence="1">
    <location>
        <begin position="2551"/>
        <end position="2565"/>
    </location>
</feature>
<feature type="region of interest" description="Disordered" evidence="1">
    <location>
        <begin position="1"/>
        <end position="21"/>
    </location>
</feature>
<feature type="compositionally biased region" description="Basic and acidic residues" evidence="1">
    <location>
        <begin position="2430"/>
        <end position="2445"/>
    </location>
</feature>
<feature type="region of interest" description="Disordered" evidence="1">
    <location>
        <begin position="687"/>
        <end position="729"/>
    </location>
</feature>
<feature type="region of interest" description="Disordered" evidence="1">
    <location>
        <begin position="2551"/>
        <end position="2957"/>
    </location>
</feature>
<feature type="compositionally biased region" description="Basic residues" evidence="1">
    <location>
        <begin position="1"/>
        <end position="17"/>
    </location>
</feature>
<feature type="region of interest" description="Disordered" evidence="1">
    <location>
        <begin position="2299"/>
        <end position="2463"/>
    </location>
</feature>
<evidence type="ECO:0000259" key="2">
    <source>
        <dbReference type="PROSITE" id="PS51823"/>
    </source>
</evidence>
<feature type="compositionally biased region" description="Polar residues" evidence="1">
    <location>
        <begin position="2360"/>
        <end position="2375"/>
    </location>
</feature>
<feature type="compositionally biased region" description="Low complexity" evidence="1">
    <location>
        <begin position="140"/>
        <end position="167"/>
    </location>
</feature>
<evidence type="ECO:0000313" key="3">
    <source>
        <dbReference type="EMBL" id="GBG83865.1"/>
    </source>
</evidence>
<feature type="region of interest" description="Disordered" evidence="1">
    <location>
        <begin position="1490"/>
        <end position="1521"/>
    </location>
</feature>
<feature type="domain" description="Clu" evidence="2">
    <location>
        <begin position="497"/>
        <end position="851"/>
    </location>
</feature>
<accession>A0A388LNQ2</accession>
<feature type="compositionally biased region" description="Gly residues" evidence="1">
    <location>
        <begin position="2879"/>
        <end position="2893"/>
    </location>
</feature>
<feature type="compositionally biased region" description="Basic and acidic residues" evidence="1">
    <location>
        <begin position="129"/>
        <end position="139"/>
    </location>
</feature>
<feature type="compositionally biased region" description="Basic and acidic residues" evidence="1">
    <location>
        <begin position="2600"/>
        <end position="2619"/>
    </location>
</feature>
<feature type="compositionally biased region" description="Basic and acidic residues" evidence="1">
    <location>
        <begin position="2385"/>
        <end position="2394"/>
    </location>
</feature>
<feature type="compositionally biased region" description="Polar residues" evidence="1">
    <location>
        <begin position="1354"/>
        <end position="1370"/>
    </location>
</feature>
<organism evidence="3 4">
    <name type="scientific">Chara braunii</name>
    <name type="common">Braun's stonewort</name>
    <dbReference type="NCBI Taxonomy" id="69332"/>
    <lineage>
        <taxon>Eukaryota</taxon>
        <taxon>Viridiplantae</taxon>
        <taxon>Streptophyta</taxon>
        <taxon>Charophyceae</taxon>
        <taxon>Charales</taxon>
        <taxon>Characeae</taxon>
        <taxon>Chara</taxon>
    </lineage>
</organism>
<feature type="compositionally biased region" description="Low complexity" evidence="1">
    <location>
        <begin position="2704"/>
        <end position="2730"/>
    </location>
</feature>
<feature type="compositionally biased region" description="Low complexity" evidence="1">
    <location>
        <begin position="210"/>
        <end position="228"/>
    </location>
</feature>
<dbReference type="InterPro" id="IPR027523">
    <property type="entry name" value="CLU_prot"/>
</dbReference>
<feature type="region of interest" description="Disordered" evidence="1">
    <location>
        <begin position="127"/>
        <end position="333"/>
    </location>
</feature>
<feature type="compositionally biased region" description="Basic and acidic residues" evidence="1">
    <location>
        <begin position="2775"/>
        <end position="2790"/>
    </location>
</feature>
<dbReference type="Proteomes" id="UP000265515">
    <property type="component" value="Unassembled WGS sequence"/>
</dbReference>
<feature type="compositionally biased region" description="Basic and acidic residues" evidence="1">
    <location>
        <begin position="687"/>
        <end position="697"/>
    </location>
</feature>
<feature type="region of interest" description="Disordered" evidence="1">
    <location>
        <begin position="841"/>
        <end position="954"/>
    </location>
</feature>
<name>A0A388LNQ2_CHABU</name>
<protein>
    <recommendedName>
        <fullName evidence="2">Clu domain-containing protein</fullName>
    </recommendedName>
</protein>
<dbReference type="PANTHER" id="PTHR12601">
    <property type="entry name" value="EUKARYOTIC TRANSLATION INITIATION FACTOR 3 SUBUNIT EIF-3"/>
    <property type="match status" value="1"/>
</dbReference>
<feature type="region of interest" description="Disordered" evidence="1">
    <location>
        <begin position="1919"/>
        <end position="1970"/>
    </location>
</feature>
<dbReference type="SUPFAM" id="SSF103107">
    <property type="entry name" value="Hypothetical protein c14orf129, hspc210"/>
    <property type="match status" value="1"/>
</dbReference>
<dbReference type="InterPro" id="IPR033646">
    <property type="entry name" value="CLU-central"/>
</dbReference>
<feature type="compositionally biased region" description="Basic and acidic residues" evidence="1">
    <location>
        <begin position="296"/>
        <end position="309"/>
    </location>
</feature>
<feature type="compositionally biased region" description="Gly residues" evidence="1">
    <location>
        <begin position="869"/>
        <end position="880"/>
    </location>
</feature>
<proteinExistence type="predicted"/>
<feature type="compositionally biased region" description="Gly residues" evidence="1">
    <location>
        <begin position="1284"/>
        <end position="1294"/>
    </location>
</feature>
<feature type="compositionally biased region" description="Low complexity" evidence="1">
    <location>
        <begin position="2104"/>
        <end position="2118"/>
    </location>
</feature>
<feature type="compositionally biased region" description="Basic and acidic residues" evidence="1">
    <location>
        <begin position="2823"/>
        <end position="2853"/>
    </location>
</feature>
<feature type="compositionally biased region" description="Low complexity" evidence="1">
    <location>
        <begin position="1295"/>
        <end position="1311"/>
    </location>
</feature>
<dbReference type="PANTHER" id="PTHR12601:SF17">
    <property type="entry name" value="PROTEIN REDUCED CHLOROPLAST COVERAGE 1"/>
    <property type="match status" value="1"/>
</dbReference>
<reference evidence="3 4" key="1">
    <citation type="journal article" date="2018" name="Cell">
        <title>The Chara Genome: Secondary Complexity and Implications for Plant Terrestrialization.</title>
        <authorList>
            <person name="Nishiyama T."/>
            <person name="Sakayama H."/>
            <person name="Vries J.D."/>
            <person name="Buschmann H."/>
            <person name="Saint-Marcoux D."/>
            <person name="Ullrich K.K."/>
            <person name="Haas F.B."/>
            <person name="Vanderstraeten L."/>
            <person name="Becker D."/>
            <person name="Lang D."/>
            <person name="Vosolsobe S."/>
            <person name="Rombauts S."/>
            <person name="Wilhelmsson P.K.I."/>
            <person name="Janitza P."/>
            <person name="Kern R."/>
            <person name="Heyl A."/>
            <person name="Rumpler F."/>
            <person name="Villalobos L.I.A.C."/>
            <person name="Clay J.M."/>
            <person name="Skokan R."/>
            <person name="Toyoda A."/>
            <person name="Suzuki Y."/>
            <person name="Kagoshima H."/>
            <person name="Schijlen E."/>
            <person name="Tajeshwar N."/>
            <person name="Catarino B."/>
            <person name="Hetherington A.J."/>
            <person name="Saltykova A."/>
            <person name="Bonnot C."/>
            <person name="Breuninger H."/>
            <person name="Symeonidi A."/>
            <person name="Radhakrishnan G.V."/>
            <person name="Van Nieuwerburgh F."/>
            <person name="Deforce D."/>
            <person name="Chang C."/>
            <person name="Karol K.G."/>
            <person name="Hedrich R."/>
            <person name="Ulvskov P."/>
            <person name="Glockner G."/>
            <person name="Delwiche C.F."/>
            <person name="Petrasek J."/>
            <person name="Van de Peer Y."/>
            <person name="Friml J."/>
            <person name="Beilby M."/>
            <person name="Dolan L."/>
            <person name="Kohara Y."/>
            <person name="Sugano S."/>
            <person name="Fujiyama A."/>
            <person name="Delaux P.-M."/>
            <person name="Quint M."/>
            <person name="TheiBen G."/>
            <person name="Hagemann M."/>
            <person name="Harholt J."/>
            <person name="Dunand C."/>
            <person name="Zachgo S."/>
            <person name="Langdale J."/>
            <person name="Maumus F."/>
            <person name="Straeten D.V.D."/>
            <person name="Gould S.B."/>
            <person name="Rensing S.A."/>
        </authorList>
    </citation>
    <scope>NUCLEOTIDE SEQUENCE [LARGE SCALE GENOMIC DNA]</scope>
    <source>
        <strain evidence="3 4">S276</strain>
    </source>
</reference>
<evidence type="ECO:0000313" key="4">
    <source>
        <dbReference type="Proteomes" id="UP000265515"/>
    </source>
</evidence>
<feature type="region of interest" description="Disordered" evidence="1">
    <location>
        <begin position="1113"/>
        <end position="1138"/>
    </location>
</feature>
<feature type="compositionally biased region" description="Polar residues" evidence="1">
    <location>
        <begin position="1582"/>
        <end position="1607"/>
    </location>
</feature>
<feature type="compositionally biased region" description="Gly residues" evidence="1">
    <location>
        <begin position="285"/>
        <end position="295"/>
    </location>
</feature>
<gene>
    <name evidence="3" type="ORF">CBR_g37662</name>
</gene>
<feature type="compositionally biased region" description="Polar residues" evidence="1">
    <location>
        <begin position="235"/>
        <end position="245"/>
    </location>
</feature>
<feature type="compositionally biased region" description="Low complexity" evidence="1">
    <location>
        <begin position="883"/>
        <end position="892"/>
    </location>
</feature>
<feature type="compositionally biased region" description="Low complexity" evidence="1">
    <location>
        <begin position="2317"/>
        <end position="2333"/>
    </location>
</feature>
<feature type="region of interest" description="Disordered" evidence="1">
    <location>
        <begin position="1283"/>
        <end position="1389"/>
    </location>
</feature>
<feature type="compositionally biased region" description="Polar residues" evidence="1">
    <location>
        <begin position="1814"/>
        <end position="1826"/>
    </location>
</feature>
<feature type="region of interest" description="Disordered" evidence="1">
    <location>
        <begin position="1986"/>
        <end position="2125"/>
    </location>
</feature>
<feature type="compositionally biased region" description="Basic and acidic residues" evidence="1">
    <location>
        <begin position="2662"/>
        <end position="2676"/>
    </location>
</feature>
<feature type="compositionally biased region" description="Low complexity" evidence="1">
    <location>
        <begin position="2000"/>
        <end position="2011"/>
    </location>
</feature>
<dbReference type="OrthoDB" id="1414216at2759"/>
<dbReference type="EMBL" id="BFEA01000454">
    <property type="protein sequence ID" value="GBG83865.1"/>
    <property type="molecule type" value="Genomic_DNA"/>
</dbReference>
<dbReference type="Gramene" id="GBG83865">
    <property type="protein sequence ID" value="GBG83865"/>
    <property type="gene ID" value="CBR_g37662"/>
</dbReference>
<feature type="compositionally biased region" description="Basic and acidic residues" evidence="1">
    <location>
        <begin position="911"/>
        <end position="944"/>
    </location>
</feature>
<dbReference type="GO" id="GO:0005737">
    <property type="term" value="C:cytoplasm"/>
    <property type="evidence" value="ECO:0007669"/>
    <property type="project" value="TreeGrafter"/>
</dbReference>
<dbReference type="STRING" id="69332.A0A388LNQ2"/>
<dbReference type="InterPro" id="IPR025697">
    <property type="entry name" value="CLU_dom"/>
</dbReference>
<feature type="compositionally biased region" description="Gly residues" evidence="1">
    <location>
        <begin position="2806"/>
        <end position="2822"/>
    </location>
</feature>
<feature type="compositionally biased region" description="Polar residues" evidence="1">
    <location>
        <begin position="1493"/>
        <end position="1507"/>
    </location>
</feature>
<dbReference type="InterPro" id="IPR023231">
    <property type="entry name" value="GSKIP_dom_sf"/>
</dbReference>
<dbReference type="PROSITE" id="PS51823">
    <property type="entry name" value="CLU"/>
    <property type="match status" value="1"/>
</dbReference>
<keyword evidence="4" id="KW-1185">Reference proteome</keyword>
<feature type="compositionally biased region" description="Polar residues" evidence="1">
    <location>
        <begin position="2642"/>
        <end position="2661"/>
    </location>
</feature>